<dbReference type="Gene3D" id="3.40.630.30">
    <property type="match status" value="1"/>
</dbReference>
<evidence type="ECO:0000313" key="3">
    <source>
        <dbReference type="Proteomes" id="UP001205185"/>
    </source>
</evidence>
<dbReference type="InterPro" id="IPR016181">
    <property type="entry name" value="Acyl_CoA_acyltransferase"/>
</dbReference>
<dbReference type="PROSITE" id="PS51186">
    <property type="entry name" value="GNAT"/>
    <property type="match status" value="1"/>
</dbReference>
<name>A0ABT1I6C3_9PSEU</name>
<dbReference type="Pfam" id="PF00583">
    <property type="entry name" value="Acetyltransf_1"/>
    <property type="match status" value="1"/>
</dbReference>
<dbReference type="CDD" id="cd04301">
    <property type="entry name" value="NAT_SF"/>
    <property type="match status" value="1"/>
</dbReference>
<dbReference type="SUPFAM" id="SSF55729">
    <property type="entry name" value="Acyl-CoA N-acyltransferases (Nat)"/>
    <property type="match status" value="1"/>
</dbReference>
<organism evidence="2 3">
    <name type="scientific">Actinokineospora diospyrosa</name>
    <dbReference type="NCBI Taxonomy" id="103728"/>
    <lineage>
        <taxon>Bacteria</taxon>
        <taxon>Bacillati</taxon>
        <taxon>Actinomycetota</taxon>
        <taxon>Actinomycetes</taxon>
        <taxon>Pseudonocardiales</taxon>
        <taxon>Pseudonocardiaceae</taxon>
        <taxon>Actinokineospora</taxon>
    </lineage>
</organism>
<proteinExistence type="predicted"/>
<protein>
    <submittedName>
        <fullName evidence="2">Acetyltransferase (GNAT) family protein</fullName>
    </submittedName>
</protein>
<keyword evidence="3" id="KW-1185">Reference proteome</keyword>
<evidence type="ECO:0000259" key="1">
    <source>
        <dbReference type="PROSITE" id="PS51186"/>
    </source>
</evidence>
<feature type="domain" description="N-acetyltransferase" evidence="1">
    <location>
        <begin position="10"/>
        <end position="181"/>
    </location>
</feature>
<accession>A0ABT1I6C3</accession>
<comment type="caution">
    <text evidence="2">The sequence shown here is derived from an EMBL/GenBank/DDBJ whole genome shotgun (WGS) entry which is preliminary data.</text>
</comment>
<evidence type="ECO:0000313" key="2">
    <source>
        <dbReference type="EMBL" id="MCP2268129.1"/>
    </source>
</evidence>
<dbReference type="Proteomes" id="UP001205185">
    <property type="component" value="Unassembled WGS sequence"/>
</dbReference>
<gene>
    <name evidence="2" type="ORF">LV75_000615</name>
</gene>
<dbReference type="EMBL" id="JAMTCO010000002">
    <property type="protein sequence ID" value="MCP2268129.1"/>
    <property type="molecule type" value="Genomic_DNA"/>
</dbReference>
<sequence length="181" mass="19572">MVGNYRLTRVDAEGMRGVEEQLQAVYRRCFVEPPWSEDEEQLAKQPERFAEHLGEPGAHGVLATLDGVVVGSIHGWPAASGRAGTPLYERIFAGVDAALHPLLGPPALEVVEFMVDPAHQGRGLGRDLLTEFVAGYPRAWLCTHAEAPARRLYDAAGWSAVGSFSSSGRVPLVVYLSCTFG</sequence>
<reference evidence="2 3" key="1">
    <citation type="submission" date="2022-06" db="EMBL/GenBank/DDBJ databases">
        <title>Genomic Encyclopedia of Archaeal and Bacterial Type Strains, Phase II (KMG-II): from individual species to whole genera.</title>
        <authorList>
            <person name="Goeker M."/>
        </authorList>
    </citation>
    <scope>NUCLEOTIDE SEQUENCE [LARGE SCALE GENOMIC DNA]</scope>
    <source>
        <strain evidence="2 3">DSM 44255</strain>
    </source>
</reference>
<dbReference type="InterPro" id="IPR000182">
    <property type="entry name" value="GNAT_dom"/>
</dbReference>